<dbReference type="InterPro" id="IPR011701">
    <property type="entry name" value="MFS"/>
</dbReference>
<keyword evidence="5" id="KW-1185">Reference proteome</keyword>
<feature type="transmembrane region" description="Helical" evidence="2">
    <location>
        <begin position="135"/>
        <end position="154"/>
    </location>
</feature>
<feature type="transmembrane region" description="Helical" evidence="2">
    <location>
        <begin position="193"/>
        <end position="212"/>
    </location>
</feature>
<gene>
    <name evidence="4" type="ORF">LOTGIDRAFT_157086</name>
</gene>
<feature type="transmembrane region" description="Helical" evidence="2">
    <location>
        <begin position="366"/>
        <end position="389"/>
    </location>
</feature>
<keyword evidence="2" id="KW-1133">Transmembrane helix</keyword>
<dbReference type="AlphaFoldDB" id="V4B8B6"/>
<keyword evidence="2" id="KW-0812">Transmembrane</keyword>
<keyword evidence="2" id="KW-0472">Membrane</keyword>
<evidence type="ECO:0000313" key="4">
    <source>
        <dbReference type="EMBL" id="ESP01957.1"/>
    </source>
</evidence>
<feature type="transmembrane region" description="Helical" evidence="2">
    <location>
        <begin position="224"/>
        <end position="247"/>
    </location>
</feature>
<feature type="transmembrane region" description="Helical" evidence="2">
    <location>
        <begin position="340"/>
        <end position="360"/>
    </location>
</feature>
<sequence>MDSNGSLEPVQDGPTDHVCKIEEASKEIDQLESKPLVSEDGTNGIVDSKKIDEPIFKRSRYEKLLSQCVVVFSAFWCMFFSLGISFSLGTFLPAWLEVFQEGRAKTSLIQSVHVGVLFGAGTIVGVLTEKVGLKVTMVVGSLLSSIGFLSAFFAPNITVLIGTIGVISGFGLCCVYLSGMIAVTAACSKSTSIALGFVIAGGGIGQSVMPFICDHLHNTYGWRGAFLIIAGLSLQPVIFACLMTAFLKPTQSKSGTSNNVKTNQRLVEKLKQVCHPRYIITCLVTSIAFAETNGFLFILFDFAIQRQGDGIFFIFLITTTSTVCNIICGIVSRHPRISSSVLLSVSVMLGSSSIILLGVTNSYTETLVFMVTFGVAYGGLIAIAGIVILDLVGKEVYPLGIGINVTINGIASSVGGIIYGLLYDLTQTYTISLLSMGTVTLVVGTLPIVALVISQRLFYHQREKGRT</sequence>
<dbReference type="GO" id="GO:0008028">
    <property type="term" value="F:monocarboxylic acid transmembrane transporter activity"/>
    <property type="evidence" value="ECO:0007669"/>
    <property type="project" value="TreeGrafter"/>
</dbReference>
<feature type="transmembrane region" description="Helical" evidence="2">
    <location>
        <begin position="108"/>
        <end position="128"/>
    </location>
</feature>
<feature type="transmembrane region" description="Helical" evidence="2">
    <location>
        <begin position="429"/>
        <end position="453"/>
    </location>
</feature>
<dbReference type="PROSITE" id="PS50850">
    <property type="entry name" value="MFS"/>
    <property type="match status" value="1"/>
</dbReference>
<organism evidence="4 5">
    <name type="scientific">Lottia gigantea</name>
    <name type="common">Giant owl limpet</name>
    <dbReference type="NCBI Taxonomy" id="225164"/>
    <lineage>
        <taxon>Eukaryota</taxon>
        <taxon>Metazoa</taxon>
        <taxon>Spiralia</taxon>
        <taxon>Lophotrochozoa</taxon>
        <taxon>Mollusca</taxon>
        <taxon>Gastropoda</taxon>
        <taxon>Patellogastropoda</taxon>
        <taxon>Lottioidea</taxon>
        <taxon>Lottiidae</taxon>
        <taxon>Lottia</taxon>
    </lineage>
</organism>
<dbReference type="GO" id="GO:0016020">
    <property type="term" value="C:membrane"/>
    <property type="evidence" value="ECO:0007669"/>
    <property type="project" value="UniProtKB-SubCell"/>
</dbReference>
<feature type="transmembrane region" description="Helical" evidence="2">
    <location>
        <begin position="278"/>
        <end position="304"/>
    </location>
</feature>
<dbReference type="Proteomes" id="UP000030746">
    <property type="component" value="Unassembled WGS sequence"/>
</dbReference>
<dbReference type="OMA" id="MFCFERY"/>
<evidence type="ECO:0000259" key="3">
    <source>
        <dbReference type="PROSITE" id="PS50850"/>
    </source>
</evidence>
<dbReference type="CTD" id="20237197"/>
<dbReference type="HOGENOM" id="CLU_001265_59_1_1"/>
<evidence type="ECO:0000256" key="1">
    <source>
        <dbReference type="ARBA" id="ARBA00004141"/>
    </source>
</evidence>
<dbReference type="PANTHER" id="PTHR11360">
    <property type="entry name" value="MONOCARBOXYLATE TRANSPORTER"/>
    <property type="match status" value="1"/>
</dbReference>
<dbReference type="InterPro" id="IPR050327">
    <property type="entry name" value="Proton-linked_MCT"/>
</dbReference>
<feature type="transmembrane region" description="Helical" evidence="2">
    <location>
        <begin position="401"/>
        <end position="423"/>
    </location>
</feature>
<feature type="domain" description="Major facilitator superfamily (MFS) profile" evidence="3">
    <location>
        <begin position="69"/>
        <end position="462"/>
    </location>
</feature>
<evidence type="ECO:0000313" key="5">
    <source>
        <dbReference type="Proteomes" id="UP000030746"/>
    </source>
</evidence>
<dbReference type="GeneID" id="20237197"/>
<dbReference type="RefSeq" id="XP_009047115.1">
    <property type="nucleotide sequence ID" value="XM_009048867.1"/>
</dbReference>
<dbReference type="OrthoDB" id="6499973at2759"/>
<dbReference type="EMBL" id="KB200329">
    <property type="protein sequence ID" value="ESP01957.1"/>
    <property type="molecule type" value="Genomic_DNA"/>
</dbReference>
<proteinExistence type="predicted"/>
<dbReference type="SUPFAM" id="SSF103473">
    <property type="entry name" value="MFS general substrate transporter"/>
    <property type="match status" value="1"/>
</dbReference>
<comment type="subcellular location">
    <subcellularLocation>
        <location evidence="1">Membrane</location>
        <topology evidence="1">Multi-pass membrane protein</topology>
    </subcellularLocation>
</comment>
<name>V4B8B6_LOTGI</name>
<dbReference type="KEGG" id="lgi:LOTGIDRAFT_157086"/>
<protein>
    <recommendedName>
        <fullName evidence="3">Major facilitator superfamily (MFS) profile domain-containing protein</fullName>
    </recommendedName>
</protein>
<dbReference type="InterPro" id="IPR036259">
    <property type="entry name" value="MFS_trans_sf"/>
</dbReference>
<feature type="transmembrane region" description="Helical" evidence="2">
    <location>
        <begin position="160"/>
        <end position="186"/>
    </location>
</feature>
<dbReference type="STRING" id="225164.V4B8B6"/>
<feature type="transmembrane region" description="Helical" evidence="2">
    <location>
        <begin position="310"/>
        <end position="328"/>
    </location>
</feature>
<evidence type="ECO:0000256" key="2">
    <source>
        <dbReference type="SAM" id="Phobius"/>
    </source>
</evidence>
<accession>V4B8B6</accession>
<dbReference type="InterPro" id="IPR020846">
    <property type="entry name" value="MFS_dom"/>
</dbReference>
<dbReference type="Gene3D" id="1.20.1250.20">
    <property type="entry name" value="MFS general substrate transporter like domains"/>
    <property type="match status" value="1"/>
</dbReference>
<dbReference type="PANTHER" id="PTHR11360:SF303">
    <property type="entry name" value="MAJOR FACILITATOR SUPERFAMILY (MFS) PROFILE DOMAIN-CONTAINING PROTEIN"/>
    <property type="match status" value="1"/>
</dbReference>
<reference evidence="4 5" key="1">
    <citation type="journal article" date="2013" name="Nature">
        <title>Insights into bilaterian evolution from three spiralian genomes.</title>
        <authorList>
            <person name="Simakov O."/>
            <person name="Marletaz F."/>
            <person name="Cho S.J."/>
            <person name="Edsinger-Gonzales E."/>
            <person name="Havlak P."/>
            <person name="Hellsten U."/>
            <person name="Kuo D.H."/>
            <person name="Larsson T."/>
            <person name="Lv J."/>
            <person name="Arendt D."/>
            <person name="Savage R."/>
            <person name="Osoegawa K."/>
            <person name="de Jong P."/>
            <person name="Grimwood J."/>
            <person name="Chapman J.A."/>
            <person name="Shapiro H."/>
            <person name="Aerts A."/>
            <person name="Otillar R.P."/>
            <person name="Terry A.Y."/>
            <person name="Boore J.L."/>
            <person name="Grigoriev I.V."/>
            <person name="Lindberg D.R."/>
            <person name="Seaver E.C."/>
            <person name="Weisblat D.A."/>
            <person name="Putnam N.H."/>
            <person name="Rokhsar D.S."/>
        </authorList>
    </citation>
    <scope>NUCLEOTIDE SEQUENCE [LARGE SCALE GENOMIC DNA]</scope>
</reference>
<feature type="transmembrane region" description="Helical" evidence="2">
    <location>
        <begin position="64"/>
        <end position="88"/>
    </location>
</feature>
<dbReference type="Pfam" id="PF07690">
    <property type="entry name" value="MFS_1"/>
    <property type="match status" value="1"/>
</dbReference>